<dbReference type="PANTHER" id="PTHR28624:SF1">
    <property type="entry name" value="MITOCHONDRIAL POTASSIUM CHANNEL"/>
    <property type="match status" value="1"/>
</dbReference>
<feature type="transmembrane region" description="Helical" evidence="1">
    <location>
        <begin position="306"/>
        <end position="325"/>
    </location>
</feature>
<keyword evidence="1" id="KW-1133">Transmembrane helix</keyword>
<protein>
    <submittedName>
        <fullName evidence="3">Coiled-coil domain-containing protein 51</fullName>
    </submittedName>
</protein>
<evidence type="ECO:0000256" key="1">
    <source>
        <dbReference type="SAM" id="Phobius"/>
    </source>
</evidence>
<keyword evidence="1" id="KW-0472">Membrane</keyword>
<feature type="transmembrane region" description="Helical" evidence="1">
    <location>
        <begin position="172"/>
        <end position="192"/>
    </location>
</feature>
<reference evidence="4" key="3">
    <citation type="submission" date="2014-09" db="EMBL/GenBank/DDBJ databases">
        <authorList>
            <person name="Magalhaes I.L.F."/>
            <person name="Oliveira U."/>
            <person name="Santos F.R."/>
            <person name="Vidigal T.H.D.A."/>
            <person name="Brescovit A.D."/>
            <person name="Santos A.J."/>
        </authorList>
    </citation>
    <scope>NUCLEOTIDE SEQUENCE</scope>
</reference>
<proteinExistence type="predicted"/>
<accession>A0A0A9YWJ8</accession>
<name>A0A0A9YWJ8_LYGHE</name>
<keyword evidence="1" id="KW-0812">Transmembrane</keyword>
<evidence type="ECO:0000313" key="3">
    <source>
        <dbReference type="EMBL" id="JAG36559.1"/>
    </source>
</evidence>
<organism evidence="3">
    <name type="scientific">Lygus hesperus</name>
    <name type="common">Western plant bug</name>
    <dbReference type="NCBI Taxonomy" id="30085"/>
    <lineage>
        <taxon>Eukaryota</taxon>
        <taxon>Metazoa</taxon>
        <taxon>Ecdysozoa</taxon>
        <taxon>Arthropoda</taxon>
        <taxon>Hexapoda</taxon>
        <taxon>Insecta</taxon>
        <taxon>Pterygota</taxon>
        <taxon>Neoptera</taxon>
        <taxon>Paraneoptera</taxon>
        <taxon>Hemiptera</taxon>
        <taxon>Heteroptera</taxon>
        <taxon>Panheteroptera</taxon>
        <taxon>Cimicomorpha</taxon>
        <taxon>Miridae</taxon>
        <taxon>Mirini</taxon>
        <taxon>Lygus</taxon>
    </lineage>
</organism>
<dbReference type="EMBL" id="GBHO01007046">
    <property type="protein sequence ID" value="JAG36558.1"/>
    <property type="molecule type" value="Transcribed_RNA"/>
</dbReference>
<sequence length="327" mass="37643">MLNRLRLRNATLLTECLSRKFVQRSISDSAKNGVVSVPVSDNNFVRKKINELVVWYEQVTGMDEVRLMQNRVIEAQDRFVSAQESRRKLASELILVQNKLKEIHAELNTTSRGEERYLQLVTEEHKILKEERRINSEFKICERDERDSFNMLSSRLKESHEKERAQAERTKYWSIIGSVVGTILGVAGSSINNELKMREIRKLVSESASIKNAHKVDSSHVDKELSNLLLDVRETLRQNSENSVHQISSSSGKEQDVLDFVSRINEELQDLKHTLSTAQKIDGQLVVMPPDLEYHLDRQKNDMRNIFIGMSLLAVISNIVFSILLQK</sequence>
<evidence type="ECO:0000313" key="4">
    <source>
        <dbReference type="EMBL" id="JAG48313.1"/>
    </source>
</evidence>
<dbReference type="AlphaFoldDB" id="A0A0A9YWJ8"/>
<evidence type="ECO:0000313" key="2">
    <source>
        <dbReference type="EMBL" id="JAG36558.1"/>
    </source>
</evidence>
<dbReference type="PANTHER" id="PTHR28624">
    <property type="entry name" value="COILED-COIL DOMAIN-CONTAINING PROTEIN 51"/>
    <property type="match status" value="1"/>
</dbReference>
<dbReference type="EMBL" id="GBRD01017514">
    <property type="protein sequence ID" value="JAG48313.1"/>
    <property type="molecule type" value="Transcribed_RNA"/>
</dbReference>
<dbReference type="InterPro" id="IPR037660">
    <property type="entry name" value="CCDC51"/>
</dbReference>
<dbReference type="EMBL" id="GBHO01007045">
    <property type="protein sequence ID" value="JAG36559.1"/>
    <property type="molecule type" value="Transcribed_RNA"/>
</dbReference>
<gene>
    <name evidence="3" type="primary">CCDC51_1</name>
    <name evidence="2" type="synonym">CCDC51_2</name>
    <name evidence="2" type="ORF">CM83_61956</name>
    <name evidence="3" type="ORF">CM83_61959</name>
</gene>
<reference evidence="3" key="1">
    <citation type="journal article" date="2014" name="PLoS ONE">
        <title>Transcriptome-Based Identification of ABC Transporters in the Western Tarnished Plant Bug Lygus hesperus.</title>
        <authorList>
            <person name="Hull J.J."/>
            <person name="Chaney K."/>
            <person name="Geib S.M."/>
            <person name="Fabrick J.A."/>
            <person name="Brent C.S."/>
            <person name="Walsh D."/>
            <person name="Lavine L.C."/>
        </authorList>
    </citation>
    <scope>NUCLEOTIDE SEQUENCE</scope>
</reference>
<reference evidence="3" key="2">
    <citation type="submission" date="2014-07" db="EMBL/GenBank/DDBJ databases">
        <authorList>
            <person name="Hull J."/>
        </authorList>
    </citation>
    <scope>NUCLEOTIDE SEQUENCE</scope>
</reference>